<evidence type="ECO:0000313" key="1">
    <source>
        <dbReference type="EMBL" id="CEG12403.1"/>
    </source>
</evidence>
<protein>
    <submittedName>
        <fullName evidence="1">Uncharacterized protein</fullName>
    </submittedName>
</protein>
<name>A0A098E8P8_9ZZZZ</name>
<sequence>MVRRLSIKKVFNNKHESTGRVMKIEKTPDNILLYKENFVYKVKKEGNKYMKVRGGAGKEITEEMTKTEMHKFGVRLDKFFP</sequence>
<accession>A0A098E8P8</accession>
<dbReference type="EMBL" id="CCXY01000141">
    <property type="protein sequence ID" value="CEG12403.1"/>
    <property type="molecule type" value="Genomic_DNA"/>
</dbReference>
<dbReference type="AlphaFoldDB" id="A0A098E8P8"/>
<organism evidence="1">
    <name type="scientific">groundwater metagenome</name>
    <dbReference type="NCBI Taxonomy" id="717931"/>
    <lineage>
        <taxon>unclassified sequences</taxon>
        <taxon>metagenomes</taxon>
        <taxon>ecological metagenomes</taxon>
    </lineage>
</organism>
<gene>
    <name evidence="1" type="ORF">MSIBF_A2250005</name>
</gene>
<proteinExistence type="predicted"/>
<reference evidence="1" key="1">
    <citation type="submission" date="2014-09" db="EMBL/GenBank/DDBJ databases">
        <authorList>
            <person name="Probst J Alexander"/>
        </authorList>
    </citation>
    <scope>NUCLEOTIDE SEQUENCE</scope>
</reference>